<gene>
    <name evidence="1" type="ORF">CINF_1645</name>
</gene>
<accession>A0A7H9CLN5</accession>
<evidence type="ECO:0000313" key="2">
    <source>
        <dbReference type="Proteomes" id="UP000509414"/>
    </source>
</evidence>
<protein>
    <submittedName>
        <fullName evidence="1">Uncharacterized protein</fullName>
    </submittedName>
</protein>
<name>A0A7H9CLN5_9BACT</name>
<proteinExistence type="predicted"/>
<evidence type="ECO:0000313" key="1">
    <source>
        <dbReference type="EMBL" id="QLI06118.1"/>
    </source>
</evidence>
<dbReference type="KEGG" id="cinf:CINF_1645"/>
<keyword evidence="2" id="KW-1185">Reference proteome</keyword>
<reference evidence="1 2" key="1">
    <citation type="submission" date="2020-02" db="EMBL/GenBank/DDBJ databases">
        <title>Complete genome sequence of the novel Campylobacter species Candidatus Campylobacter infans.</title>
        <authorList>
            <person name="Duim B."/>
            <person name="Zomer A."/>
            <person name="van der Graaf L."/>
            <person name="Wagenaar J."/>
        </authorList>
    </citation>
    <scope>NUCLEOTIDE SEQUENCE [LARGE SCALE GENOMIC DNA]</scope>
    <source>
        <strain evidence="1 2">19S00001</strain>
    </source>
</reference>
<organism evidence="1 2">
    <name type="scientific">Candidatus Campylobacter infans</name>
    <dbReference type="NCBI Taxonomy" id="2561898"/>
    <lineage>
        <taxon>Bacteria</taxon>
        <taxon>Pseudomonadati</taxon>
        <taxon>Campylobacterota</taxon>
        <taxon>Epsilonproteobacteria</taxon>
        <taxon>Campylobacterales</taxon>
        <taxon>Campylobacteraceae</taxon>
        <taxon>Campylobacter</taxon>
    </lineage>
</organism>
<dbReference type="RefSeq" id="WP_179975197.1">
    <property type="nucleotide sequence ID" value="NZ_CP049075.1"/>
</dbReference>
<dbReference type="AlphaFoldDB" id="A0A7H9CLN5"/>
<sequence>MEKDKIEHAVVYAYNYQAHIGYFDTAEDAKRKVSNMMSQVQVWKIQFCENISATQNDIYELRDRVQKVLDLLTVMQK</sequence>
<dbReference type="Proteomes" id="UP000509414">
    <property type="component" value="Chromosome"/>
</dbReference>
<dbReference type="EMBL" id="CP049075">
    <property type="protein sequence ID" value="QLI06118.1"/>
    <property type="molecule type" value="Genomic_DNA"/>
</dbReference>